<comment type="similarity">
    <text evidence="1">Belongs to the short-chain dehydrogenases/reductases (SDR) family.</text>
</comment>
<comment type="caution">
    <text evidence="2">The sequence shown here is derived from an EMBL/GenBank/DDBJ whole genome shotgun (WGS) entry which is preliminary data.</text>
</comment>
<evidence type="ECO:0000313" key="3">
    <source>
        <dbReference type="Proteomes" id="UP000558475"/>
    </source>
</evidence>
<dbReference type="PRINTS" id="PR00080">
    <property type="entry name" value="SDRFAMILY"/>
</dbReference>
<dbReference type="InterPro" id="IPR036291">
    <property type="entry name" value="NAD(P)-bd_dom_sf"/>
</dbReference>
<dbReference type="GO" id="GO:0032787">
    <property type="term" value="P:monocarboxylic acid metabolic process"/>
    <property type="evidence" value="ECO:0007669"/>
    <property type="project" value="UniProtKB-ARBA"/>
</dbReference>
<evidence type="ECO:0000256" key="1">
    <source>
        <dbReference type="ARBA" id="ARBA00006484"/>
    </source>
</evidence>
<dbReference type="PANTHER" id="PTHR42879">
    <property type="entry name" value="3-OXOACYL-(ACYL-CARRIER-PROTEIN) REDUCTASE"/>
    <property type="match status" value="1"/>
</dbReference>
<organism evidence="2 3">
    <name type="scientific">Brucella tritici</name>
    <dbReference type="NCBI Taxonomy" id="94626"/>
    <lineage>
        <taxon>Bacteria</taxon>
        <taxon>Pseudomonadati</taxon>
        <taxon>Pseudomonadota</taxon>
        <taxon>Alphaproteobacteria</taxon>
        <taxon>Hyphomicrobiales</taxon>
        <taxon>Brucellaceae</taxon>
        <taxon>Brucella/Ochrobactrum group</taxon>
        <taxon>Brucella</taxon>
    </lineage>
</organism>
<dbReference type="Pfam" id="PF13561">
    <property type="entry name" value="adh_short_C2"/>
    <property type="match status" value="1"/>
</dbReference>
<gene>
    <name evidence="2" type="ORF">HGG76_19990</name>
</gene>
<dbReference type="Proteomes" id="UP000558475">
    <property type="component" value="Unassembled WGS sequence"/>
</dbReference>
<accession>A0A7X6JB78</accession>
<dbReference type="InterPro" id="IPR020904">
    <property type="entry name" value="Sc_DH/Rdtase_CS"/>
</dbReference>
<dbReference type="PROSITE" id="PS00061">
    <property type="entry name" value="ADH_SHORT"/>
    <property type="match status" value="1"/>
</dbReference>
<proteinExistence type="inferred from homology"/>
<reference evidence="2 3" key="1">
    <citation type="submission" date="2020-04" db="EMBL/GenBank/DDBJ databases">
        <title>Whole genome sequencing of clinical and environmental type strains of Ochrobactrum.</title>
        <authorList>
            <person name="Dharne M."/>
        </authorList>
    </citation>
    <scope>NUCLEOTIDE SEQUENCE [LARGE SCALE GENOMIC DNA]</scope>
    <source>
        <strain evidence="2 3">DSM 13340</strain>
    </source>
</reference>
<name>A0A7X6JB78_9HYPH</name>
<dbReference type="EMBL" id="JAAXZB010000002">
    <property type="protein sequence ID" value="NKW10637.1"/>
    <property type="molecule type" value="Genomic_DNA"/>
</dbReference>
<protein>
    <submittedName>
        <fullName evidence="2">SDR family oxidoreductase</fullName>
    </submittedName>
</protein>
<sequence length="190" mass="20439">MLVCNAAISGPNLPTAEVSAQDWNRVMEVNVTGALLCCQAVIPDMVARGYGRIVTIGSVAGKEASPQIAAYAASKAAIISLTKTLARELATTGVTVNCVAPGAIRTRIFDDWPEEYVGKLLAKIPMNRFGLPEELAELVAFVASRRASFQPVPCLICRAGAPTTDLFICRELRQKCFVMAFPRRVLLTVL</sequence>
<dbReference type="PRINTS" id="PR00081">
    <property type="entry name" value="GDHRDH"/>
</dbReference>
<dbReference type="SUPFAM" id="SSF51735">
    <property type="entry name" value="NAD(P)-binding Rossmann-fold domains"/>
    <property type="match status" value="1"/>
</dbReference>
<dbReference type="InterPro" id="IPR050259">
    <property type="entry name" value="SDR"/>
</dbReference>
<dbReference type="PANTHER" id="PTHR42879:SF2">
    <property type="entry name" value="3-OXOACYL-[ACYL-CARRIER-PROTEIN] REDUCTASE FABG"/>
    <property type="match status" value="1"/>
</dbReference>
<dbReference type="Gene3D" id="3.40.50.720">
    <property type="entry name" value="NAD(P)-binding Rossmann-like Domain"/>
    <property type="match status" value="1"/>
</dbReference>
<evidence type="ECO:0000313" key="2">
    <source>
        <dbReference type="EMBL" id="NKW10637.1"/>
    </source>
</evidence>
<dbReference type="InterPro" id="IPR002347">
    <property type="entry name" value="SDR_fam"/>
</dbReference>
<dbReference type="AlphaFoldDB" id="A0A7X6JB78"/>